<accession>A0A1W6MNR1</accession>
<dbReference type="InterPro" id="IPR058065">
    <property type="entry name" value="LIC_10190-like"/>
</dbReference>
<feature type="transmembrane region" description="Helical" evidence="1">
    <location>
        <begin position="32"/>
        <end position="51"/>
    </location>
</feature>
<reference evidence="3 4" key="1">
    <citation type="submission" date="2016-11" db="EMBL/GenBank/DDBJ databases">
        <title>Trade-off between light-utilization and light-protection in marine flavobacteria.</title>
        <authorList>
            <person name="Kumagai Y."/>
        </authorList>
    </citation>
    <scope>NUCLEOTIDE SEQUENCE [LARGE SCALE GENOMIC DNA]</scope>
    <source>
        <strain evidence="3 4">JCM 13191</strain>
    </source>
</reference>
<feature type="transmembrane region" description="Helical" evidence="1">
    <location>
        <begin position="63"/>
        <end position="89"/>
    </location>
</feature>
<keyword evidence="1" id="KW-0812">Transmembrane</keyword>
<feature type="transmembrane region" description="Helical" evidence="1">
    <location>
        <begin position="180"/>
        <end position="211"/>
    </location>
</feature>
<feature type="transmembrane region" description="Helical" evidence="1">
    <location>
        <begin position="223"/>
        <end position="250"/>
    </location>
</feature>
<feature type="transmembrane region" description="Helical" evidence="1">
    <location>
        <begin position="262"/>
        <end position="282"/>
    </location>
</feature>
<feature type="transmembrane region" description="Helical" evidence="1">
    <location>
        <begin position="396"/>
        <end position="413"/>
    </location>
</feature>
<dbReference type="NCBIfam" id="NF047510">
    <property type="entry name" value="LIC_10190_fam"/>
    <property type="match status" value="1"/>
</dbReference>
<evidence type="ECO:0000313" key="3">
    <source>
        <dbReference type="EMBL" id="ARN79146.1"/>
    </source>
</evidence>
<evidence type="ECO:0000313" key="4">
    <source>
        <dbReference type="Proteomes" id="UP000193431"/>
    </source>
</evidence>
<sequence>MQRIEFTLICFLGLFGIQVVSTVWSFFYDLSLVWSIFLILTALSGYTIRLVNGSSETFFLSQYLAFSKTIFSTIPIVIFALVGLSIAYVSSGAPYFIDNDSYYIQTIKWLDEYGLVKGLSNLHPFLSQQSGFHILQSALNFDYFYSRFNDLSGVYLLLGFLWSLSGSRDWNPSEVYRKSFAVLFGLGYLFASAPSPDLPVFVLTYIVIYYFLRLYDKYDRHLWSLLTCLILQVILFKVIAALLILLPVILIARSKFWKSKSVVVAISLGLLFAIFYIAKSYVVSGLPLYPLTAWSPLEPDWQWPQELADLYTKLTESQSYGVYYKNLSDLSFWGKFQLWVNHAGMEGWFNKLTLFCLILQVLALFLPRIPGKIKWILSICLLQSAILFLTAPQFRFFAGILIPSTLLGIIHCVKPHRWVVVSTVSTAIIAGFVFAVLGTLRNPFTDNALMRNDTVETSHFVSPLPNARKEVDGVLRFRDPDSYRDGLKHHHAENEDFIFATYDLPLPAAQTELLDWIENEYNIKVVQRSEDLKDGFKVIYINR</sequence>
<feature type="domain" description="DUF8201" evidence="2">
    <location>
        <begin position="5"/>
        <end position="401"/>
    </location>
</feature>
<dbReference type="InterPro" id="IPR058514">
    <property type="entry name" value="DUF8201"/>
</dbReference>
<organism evidence="3 4">
    <name type="scientific">Nonlabens spongiae</name>
    <dbReference type="NCBI Taxonomy" id="331648"/>
    <lineage>
        <taxon>Bacteria</taxon>
        <taxon>Pseudomonadati</taxon>
        <taxon>Bacteroidota</taxon>
        <taxon>Flavobacteriia</taxon>
        <taxon>Flavobacteriales</taxon>
        <taxon>Flavobacteriaceae</taxon>
        <taxon>Nonlabens</taxon>
    </lineage>
</organism>
<dbReference type="AlphaFoldDB" id="A0A1W6MNR1"/>
<dbReference type="EMBL" id="CP019344">
    <property type="protein sequence ID" value="ARN79146.1"/>
    <property type="molecule type" value="Genomic_DNA"/>
</dbReference>
<dbReference type="Pfam" id="PF26626">
    <property type="entry name" value="DUF8201"/>
    <property type="match status" value="1"/>
</dbReference>
<keyword evidence="1" id="KW-0472">Membrane</keyword>
<proteinExistence type="predicted"/>
<name>A0A1W6MNR1_9FLAO</name>
<dbReference type="STRING" id="331648.BST97_14775"/>
<evidence type="ECO:0000259" key="2">
    <source>
        <dbReference type="Pfam" id="PF26626"/>
    </source>
</evidence>
<evidence type="ECO:0000256" key="1">
    <source>
        <dbReference type="SAM" id="Phobius"/>
    </source>
</evidence>
<keyword evidence="4" id="KW-1185">Reference proteome</keyword>
<feature type="transmembrane region" description="Helical" evidence="1">
    <location>
        <begin position="418"/>
        <end position="440"/>
    </location>
</feature>
<feature type="transmembrane region" description="Helical" evidence="1">
    <location>
        <begin position="348"/>
        <end position="366"/>
    </location>
</feature>
<feature type="transmembrane region" description="Helical" evidence="1">
    <location>
        <begin position="373"/>
        <end position="390"/>
    </location>
</feature>
<dbReference type="Proteomes" id="UP000193431">
    <property type="component" value="Chromosome"/>
</dbReference>
<gene>
    <name evidence="3" type="ORF">BST97_14775</name>
</gene>
<protein>
    <recommendedName>
        <fullName evidence="2">DUF8201 domain-containing protein</fullName>
    </recommendedName>
</protein>
<feature type="transmembrane region" description="Helical" evidence="1">
    <location>
        <begin position="151"/>
        <end position="168"/>
    </location>
</feature>
<keyword evidence="1" id="KW-1133">Transmembrane helix</keyword>